<dbReference type="PANTHER" id="PTHR12121">
    <property type="entry name" value="CARBON CATABOLITE REPRESSOR PROTEIN 4"/>
    <property type="match status" value="1"/>
</dbReference>
<dbReference type="Pfam" id="PF03372">
    <property type="entry name" value="Exo_endo_phos"/>
    <property type="match status" value="1"/>
</dbReference>
<name>A0AAE3LIU7_9BACT</name>
<proteinExistence type="predicted"/>
<dbReference type="InterPro" id="IPR050410">
    <property type="entry name" value="CCR4/nocturin_mRNA_transcr"/>
</dbReference>
<keyword evidence="2" id="KW-0540">Nuclease</keyword>
<protein>
    <submittedName>
        <fullName evidence="2">Endonuclease/exonuclease/phosphatase family protein</fullName>
    </submittedName>
</protein>
<evidence type="ECO:0000313" key="2">
    <source>
        <dbReference type="EMBL" id="MCU7692953.1"/>
    </source>
</evidence>
<dbReference type="PANTHER" id="PTHR12121:SF36">
    <property type="entry name" value="ENDONUCLEASE_EXONUCLEASE_PHOSPHATASE DOMAIN-CONTAINING PROTEIN"/>
    <property type="match status" value="1"/>
</dbReference>
<evidence type="ECO:0000313" key="3">
    <source>
        <dbReference type="Proteomes" id="UP001209317"/>
    </source>
</evidence>
<keyword evidence="3" id="KW-1185">Reference proteome</keyword>
<dbReference type="GO" id="GO:0000175">
    <property type="term" value="F:3'-5'-RNA exonuclease activity"/>
    <property type="evidence" value="ECO:0007669"/>
    <property type="project" value="TreeGrafter"/>
</dbReference>
<dbReference type="InterPro" id="IPR005135">
    <property type="entry name" value="Endo/exonuclease/phosphatase"/>
</dbReference>
<dbReference type="InterPro" id="IPR036691">
    <property type="entry name" value="Endo/exonu/phosph_ase_sf"/>
</dbReference>
<dbReference type="AlphaFoldDB" id="A0AAE3LIU7"/>
<feature type="domain" description="Endonuclease/exonuclease/phosphatase" evidence="1">
    <location>
        <begin position="26"/>
        <end position="269"/>
    </location>
</feature>
<keyword evidence="2" id="KW-0378">Hydrolase</keyword>
<keyword evidence="2" id="KW-0255">Endonuclease</keyword>
<dbReference type="Proteomes" id="UP001209317">
    <property type="component" value="Unassembled WGS sequence"/>
</dbReference>
<dbReference type="SUPFAM" id="SSF56219">
    <property type="entry name" value="DNase I-like"/>
    <property type="match status" value="1"/>
</dbReference>
<dbReference type="GO" id="GO:0004519">
    <property type="term" value="F:endonuclease activity"/>
    <property type="evidence" value="ECO:0007669"/>
    <property type="project" value="UniProtKB-KW"/>
</dbReference>
<organism evidence="2 3">
    <name type="scientific">Haoranjiania flava</name>
    <dbReference type="NCBI Taxonomy" id="1856322"/>
    <lineage>
        <taxon>Bacteria</taxon>
        <taxon>Pseudomonadati</taxon>
        <taxon>Bacteroidota</taxon>
        <taxon>Chitinophagia</taxon>
        <taxon>Chitinophagales</taxon>
        <taxon>Chitinophagaceae</taxon>
        <taxon>Haoranjiania</taxon>
    </lineage>
</organism>
<reference evidence="2" key="1">
    <citation type="submission" date="2022-10" db="EMBL/GenBank/DDBJ databases">
        <authorList>
            <person name="Kim H.S."/>
            <person name="Kim J.-S."/>
            <person name="Suh M.K."/>
            <person name="Eom M.K."/>
            <person name="Lee J.-S."/>
        </authorList>
    </citation>
    <scope>NUCLEOTIDE SEQUENCE</scope>
    <source>
        <strain evidence="2">LIP-5</strain>
    </source>
</reference>
<sequence length="279" mass="32000">MKRHFLITVFLSLIIIAGQAQSLRVATFNLRFDNKNDSGNLWKDRMKPVANLIRFHDFDIVGVQEALVNQLNDVSNALPEYALYGKGRDDGKTGGEHSSIFFKKDKYTLLNKGDFWLSETPDVPGKGWDVTCCNRITSWVYLQDKKSGKKFYVFNTHYDHQGQIARRESSKLILSKIKAIAGKDPAILTGDFNADRNSEPYQLLKNSALLHDSYHDVKYPYENNSSFNNFGRSIKQEGVIDHIFLTNQLKAFKWGILTDTYMGKYPSDHFPVMADVKWK</sequence>
<dbReference type="CDD" id="cd09083">
    <property type="entry name" value="EEP-1"/>
    <property type="match status" value="1"/>
</dbReference>
<dbReference type="RefSeq" id="WP_263036441.1">
    <property type="nucleotide sequence ID" value="NZ_JAOTPL010000001.1"/>
</dbReference>
<dbReference type="EMBL" id="JAOTPL010000001">
    <property type="protein sequence ID" value="MCU7692953.1"/>
    <property type="molecule type" value="Genomic_DNA"/>
</dbReference>
<comment type="caution">
    <text evidence="2">The sequence shown here is derived from an EMBL/GenBank/DDBJ whole genome shotgun (WGS) entry which is preliminary data.</text>
</comment>
<gene>
    <name evidence="2" type="ORF">OD355_00300</name>
</gene>
<dbReference type="Gene3D" id="3.60.10.10">
    <property type="entry name" value="Endonuclease/exonuclease/phosphatase"/>
    <property type="match status" value="1"/>
</dbReference>
<accession>A0AAE3LIU7</accession>
<evidence type="ECO:0000259" key="1">
    <source>
        <dbReference type="Pfam" id="PF03372"/>
    </source>
</evidence>